<evidence type="ECO:0000313" key="3">
    <source>
        <dbReference type="Proteomes" id="UP000317893"/>
    </source>
</evidence>
<dbReference type="SUPFAM" id="SSF56281">
    <property type="entry name" value="Metallo-hydrolase/oxidoreductase"/>
    <property type="match status" value="1"/>
</dbReference>
<dbReference type="InterPro" id="IPR050855">
    <property type="entry name" value="NDM-1-like"/>
</dbReference>
<evidence type="ECO:0000259" key="1">
    <source>
        <dbReference type="SMART" id="SM00849"/>
    </source>
</evidence>
<keyword evidence="2" id="KW-0378">Hydrolase</keyword>
<dbReference type="InterPro" id="IPR036866">
    <property type="entry name" value="RibonucZ/Hydroxyglut_hydro"/>
</dbReference>
<name>A0A542E3T7_9MICO</name>
<dbReference type="Proteomes" id="UP000317893">
    <property type="component" value="Unassembled WGS sequence"/>
</dbReference>
<keyword evidence="3" id="KW-1185">Reference proteome</keyword>
<comment type="caution">
    <text evidence="2">The sequence shown here is derived from an EMBL/GenBank/DDBJ whole genome shotgun (WGS) entry which is preliminary data.</text>
</comment>
<evidence type="ECO:0000313" key="2">
    <source>
        <dbReference type="EMBL" id="TQJ10001.1"/>
    </source>
</evidence>
<gene>
    <name evidence="2" type="ORF">FB458_3119</name>
</gene>
<dbReference type="RefSeq" id="WP_141849280.1">
    <property type="nucleotide sequence ID" value="NZ_BAAAPR010000001.1"/>
</dbReference>
<dbReference type="Gene3D" id="3.60.15.10">
    <property type="entry name" value="Ribonuclease Z/Hydroxyacylglutathione hydrolase-like"/>
    <property type="match status" value="1"/>
</dbReference>
<dbReference type="PANTHER" id="PTHR42951:SF4">
    <property type="entry name" value="ACYL-COENZYME A THIOESTERASE MBLAC2"/>
    <property type="match status" value="1"/>
</dbReference>
<dbReference type="OrthoDB" id="2273115at2"/>
<feature type="domain" description="Metallo-beta-lactamase" evidence="1">
    <location>
        <begin position="20"/>
        <end position="217"/>
    </location>
</feature>
<dbReference type="SMART" id="SM00849">
    <property type="entry name" value="Lactamase_B"/>
    <property type="match status" value="1"/>
</dbReference>
<dbReference type="EMBL" id="VFMN01000001">
    <property type="protein sequence ID" value="TQJ10001.1"/>
    <property type="molecule type" value="Genomic_DNA"/>
</dbReference>
<reference evidence="2 3" key="1">
    <citation type="submission" date="2019-06" db="EMBL/GenBank/DDBJ databases">
        <title>Sequencing the genomes of 1000 actinobacteria strains.</title>
        <authorList>
            <person name="Klenk H.-P."/>
        </authorList>
    </citation>
    <scope>NUCLEOTIDE SEQUENCE [LARGE SCALE GENOMIC DNA]</scope>
    <source>
        <strain evidence="2 3">DSM 18607</strain>
    </source>
</reference>
<accession>A0A542E3T7</accession>
<dbReference type="PANTHER" id="PTHR42951">
    <property type="entry name" value="METALLO-BETA-LACTAMASE DOMAIN-CONTAINING"/>
    <property type="match status" value="1"/>
</dbReference>
<organism evidence="2 3">
    <name type="scientific">Lapillicoccus jejuensis</name>
    <dbReference type="NCBI Taxonomy" id="402171"/>
    <lineage>
        <taxon>Bacteria</taxon>
        <taxon>Bacillati</taxon>
        <taxon>Actinomycetota</taxon>
        <taxon>Actinomycetes</taxon>
        <taxon>Micrococcales</taxon>
        <taxon>Intrasporangiaceae</taxon>
        <taxon>Lapillicoccus</taxon>
    </lineage>
</organism>
<dbReference type="Pfam" id="PF00753">
    <property type="entry name" value="Lactamase_B"/>
    <property type="match status" value="1"/>
</dbReference>
<dbReference type="AlphaFoldDB" id="A0A542E3T7"/>
<dbReference type="CDD" id="cd16282">
    <property type="entry name" value="metallo-hydrolase-like_MBL-fold"/>
    <property type="match status" value="1"/>
</dbReference>
<sequence>MTGFVEVADGVLVAAYRPWRVNVGLVLGGEAALLVDTGWSLSAGRRVLDDVRRVTGLPVRHVVDTHVHFDHAWGAGAFDAATLHAHTHVARAQEGDTARIKAAFRADPGAAPEYGYDEQDVVDALATDPRPPDALVEASASVDLGGRVVRLSWTGRAHTDGDLAVHVADVGVVFLGDVVEDEPLPAFGGDSYPLEWAATLTAHLEGLDAGTVVVPGHGPAASYGWAVGQRDDVARAVAAAQDALAREGSADRALAAAVRATGLPEAALAPLVTRLTCLTR</sequence>
<proteinExistence type="predicted"/>
<protein>
    <submittedName>
        <fullName evidence="2">Glyoxylase-like metal-dependent hydrolase (Beta-lactamase superfamily II)</fullName>
    </submittedName>
</protein>
<dbReference type="GO" id="GO:0016787">
    <property type="term" value="F:hydrolase activity"/>
    <property type="evidence" value="ECO:0007669"/>
    <property type="project" value="UniProtKB-KW"/>
</dbReference>
<dbReference type="InterPro" id="IPR001279">
    <property type="entry name" value="Metallo-B-lactamas"/>
</dbReference>